<protein>
    <recommendedName>
        <fullName evidence="4">Neutral/alkaline non-lysosomal ceramidase</fullName>
    </recommendedName>
</protein>
<evidence type="ECO:0000256" key="1">
    <source>
        <dbReference type="SAM" id="SignalP"/>
    </source>
</evidence>
<feature type="signal peptide" evidence="1">
    <location>
        <begin position="1"/>
        <end position="23"/>
    </location>
</feature>
<evidence type="ECO:0000313" key="3">
    <source>
        <dbReference type="Proteomes" id="UP000320672"/>
    </source>
</evidence>
<dbReference type="KEGG" id="rml:FF011L_15440"/>
<feature type="chain" id="PRO_5021740522" description="Neutral/alkaline non-lysosomal ceramidase" evidence="1">
    <location>
        <begin position="24"/>
        <end position="475"/>
    </location>
</feature>
<reference evidence="2 3" key="1">
    <citation type="submission" date="2019-02" db="EMBL/GenBank/DDBJ databases">
        <title>Deep-cultivation of Planctomycetes and their phenomic and genomic characterization uncovers novel biology.</title>
        <authorList>
            <person name="Wiegand S."/>
            <person name="Jogler M."/>
            <person name="Boedeker C."/>
            <person name="Pinto D."/>
            <person name="Vollmers J."/>
            <person name="Rivas-Marin E."/>
            <person name="Kohn T."/>
            <person name="Peeters S.H."/>
            <person name="Heuer A."/>
            <person name="Rast P."/>
            <person name="Oberbeckmann S."/>
            <person name="Bunk B."/>
            <person name="Jeske O."/>
            <person name="Meyerdierks A."/>
            <person name="Storesund J.E."/>
            <person name="Kallscheuer N."/>
            <person name="Luecker S."/>
            <person name="Lage O.M."/>
            <person name="Pohl T."/>
            <person name="Merkel B.J."/>
            <person name="Hornburger P."/>
            <person name="Mueller R.-W."/>
            <person name="Bruemmer F."/>
            <person name="Labrenz M."/>
            <person name="Spormann A.M."/>
            <person name="Op den Camp H."/>
            <person name="Overmann J."/>
            <person name="Amann R."/>
            <person name="Jetten M.S.M."/>
            <person name="Mascher T."/>
            <person name="Medema M.H."/>
            <person name="Devos D.P."/>
            <person name="Kaster A.-K."/>
            <person name="Ovreas L."/>
            <person name="Rohde M."/>
            <person name="Galperin M.Y."/>
            <person name="Jogler C."/>
        </authorList>
    </citation>
    <scope>NUCLEOTIDE SEQUENCE [LARGE SCALE GENOMIC DNA]</scope>
    <source>
        <strain evidence="2 3">FF011L</strain>
    </source>
</reference>
<sequence precursor="true">MTRSAFSAALGFLLLLVAVTGHAASPAAQTDAASASQPELKLARFDIDATPPVGYRMSYDTVIRVDALGLRCRGIAILGAGQPIVLCSVDWLGIANESHDVMKAVLAKAAGTTADRVAVHTVHQHDAPRADSSAERIMHEAGISEMLAFDGSLFRDLLRRLKPAVTDAIAAATPITHAGFASAVVEKVASNRRILDDTGKVQMVRFSAAPNPKIRAAPEGTIDPELSSLAFWNQDKPVAVLTFYACHPQSYYRTGVPSTDFPGIARLMREQDVPNTLHVHFAGAGGNIGAGKYNDGKPKNRMTLAGRLAEGMETAFENTKPMPISAKDIRWTVVPVRLPLAPHLADGPALSEVPIENEKSENLRARPRKRAWIQRCQSGHEMQLGCLGVGDARVLFMPGELFVEYQLAAKAMAPDLQVAMAAYGDLGTSYIGTKVAYGQGGYETSQVASNVAPECEEVLMDGIRKLLEKSTGESE</sequence>
<evidence type="ECO:0000313" key="2">
    <source>
        <dbReference type="EMBL" id="QDS92795.1"/>
    </source>
</evidence>
<gene>
    <name evidence="2" type="ORF">FF011L_15440</name>
</gene>
<evidence type="ECO:0008006" key="4">
    <source>
        <dbReference type="Google" id="ProtNLM"/>
    </source>
</evidence>
<proteinExistence type="predicted"/>
<dbReference type="AlphaFoldDB" id="A0A517MD37"/>
<dbReference type="EMBL" id="CP036262">
    <property type="protein sequence ID" value="QDS92795.1"/>
    <property type="molecule type" value="Genomic_DNA"/>
</dbReference>
<organism evidence="2 3">
    <name type="scientific">Roseimaritima multifibrata</name>
    <dbReference type="NCBI Taxonomy" id="1930274"/>
    <lineage>
        <taxon>Bacteria</taxon>
        <taxon>Pseudomonadati</taxon>
        <taxon>Planctomycetota</taxon>
        <taxon>Planctomycetia</taxon>
        <taxon>Pirellulales</taxon>
        <taxon>Pirellulaceae</taxon>
        <taxon>Roseimaritima</taxon>
    </lineage>
</organism>
<dbReference type="RefSeq" id="WP_218933072.1">
    <property type="nucleotide sequence ID" value="NZ_CP036262.1"/>
</dbReference>
<keyword evidence="3" id="KW-1185">Reference proteome</keyword>
<keyword evidence="1" id="KW-0732">Signal</keyword>
<name>A0A517MD37_9BACT</name>
<dbReference type="Proteomes" id="UP000320672">
    <property type="component" value="Chromosome"/>
</dbReference>
<accession>A0A517MD37</accession>